<gene>
    <name evidence="1" type="ORF">SAE01_12100</name>
</gene>
<protein>
    <submittedName>
        <fullName evidence="1">Uncharacterized protein</fullName>
    </submittedName>
</protein>
<reference evidence="1 2" key="1">
    <citation type="submission" date="2019-07" db="EMBL/GenBank/DDBJ databases">
        <title>Whole genome shotgun sequence of Segetibacter aerophilus NBRC 106135.</title>
        <authorList>
            <person name="Hosoyama A."/>
            <person name="Uohara A."/>
            <person name="Ohji S."/>
            <person name="Ichikawa N."/>
        </authorList>
    </citation>
    <scope>NUCLEOTIDE SEQUENCE [LARGE SCALE GENOMIC DNA]</scope>
    <source>
        <strain evidence="1 2">NBRC 106135</strain>
    </source>
</reference>
<sequence length="96" mass="10863">MSKEQQLNEQLKQLNDHQNLKGRFELVHLLAQSFNLVASTSFNFSGHDAGEVAVTSKRLLTCIDQLTSLKNEMVLDEAQHNLHGDILPQAREHVDQ</sequence>
<dbReference type="AlphaFoldDB" id="A0A512B9T3"/>
<accession>A0A512B9T3</accession>
<evidence type="ECO:0000313" key="1">
    <source>
        <dbReference type="EMBL" id="GEO08714.1"/>
    </source>
</evidence>
<evidence type="ECO:0000313" key="2">
    <source>
        <dbReference type="Proteomes" id="UP000321513"/>
    </source>
</evidence>
<dbReference type="RefSeq" id="WP_147202783.1">
    <property type="nucleotide sequence ID" value="NZ_BJYT01000004.1"/>
</dbReference>
<keyword evidence="2" id="KW-1185">Reference proteome</keyword>
<name>A0A512B9T3_9BACT</name>
<organism evidence="1 2">
    <name type="scientific">Segetibacter aerophilus</name>
    <dbReference type="NCBI Taxonomy" id="670293"/>
    <lineage>
        <taxon>Bacteria</taxon>
        <taxon>Pseudomonadati</taxon>
        <taxon>Bacteroidota</taxon>
        <taxon>Chitinophagia</taxon>
        <taxon>Chitinophagales</taxon>
        <taxon>Chitinophagaceae</taxon>
        <taxon>Segetibacter</taxon>
    </lineage>
</organism>
<dbReference type="Proteomes" id="UP000321513">
    <property type="component" value="Unassembled WGS sequence"/>
</dbReference>
<comment type="caution">
    <text evidence="1">The sequence shown here is derived from an EMBL/GenBank/DDBJ whole genome shotgun (WGS) entry which is preliminary data.</text>
</comment>
<dbReference type="EMBL" id="BJYT01000004">
    <property type="protein sequence ID" value="GEO08714.1"/>
    <property type="molecule type" value="Genomic_DNA"/>
</dbReference>
<proteinExistence type="predicted"/>